<dbReference type="EMBL" id="CP029346">
    <property type="protein sequence ID" value="AWL08710.1"/>
    <property type="molecule type" value="Genomic_DNA"/>
</dbReference>
<reference evidence="2" key="1">
    <citation type="submission" date="2018-05" db="EMBL/GenBank/DDBJ databases">
        <title>Pseudarcicella sp. HME7025 Genome sequencing and assembly.</title>
        <authorList>
            <person name="Kim H."/>
            <person name="Kang H."/>
            <person name="Joh K."/>
        </authorList>
    </citation>
    <scope>NUCLEOTIDE SEQUENCE [LARGE SCALE GENOMIC DNA]</scope>
    <source>
        <strain evidence="2">HME7025</strain>
    </source>
</reference>
<gene>
    <name evidence="1" type="ORF">HME7025_00840</name>
</gene>
<dbReference type="Proteomes" id="UP000245468">
    <property type="component" value="Chromosome"/>
</dbReference>
<dbReference type="KEGG" id="psez:HME7025_00840"/>
<evidence type="ECO:0000313" key="2">
    <source>
        <dbReference type="Proteomes" id="UP000245468"/>
    </source>
</evidence>
<organism evidence="1 2">
    <name type="scientific">Aquirufa nivalisilvae</name>
    <dbReference type="NCBI Taxonomy" id="2516557"/>
    <lineage>
        <taxon>Bacteria</taxon>
        <taxon>Pseudomonadati</taxon>
        <taxon>Bacteroidota</taxon>
        <taxon>Cytophagia</taxon>
        <taxon>Cytophagales</taxon>
        <taxon>Flectobacillaceae</taxon>
        <taxon>Aquirufa</taxon>
    </lineage>
</organism>
<dbReference type="RefSeq" id="WP_109322443.1">
    <property type="nucleotide sequence ID" value="NZ_CP029346.1"/>
</dbReference>
<protein>
    <submittedName>
        <fullName evidence="1">Uncharacterized protein</fullName>
    </submittedName>
</protein>
<dbReference type="OrthoDB" id="1907165at2"/>
<accession>A0A2S2DUJ2</accession>
<sequence>MNPHNIVTDGQLKVSFDDTTGSILISTPKGNIIELNDQLNVLKLSDQFQNCITMNRNGIQLDSHGDISISGLNIHLKAISNIDLKAEMNVSTQALNIEQRADASFTASGAASAELSSSGQTKVKGAIVNIN</sequence>
<keyword evidence="2" id="KW-1185">Reference proteome</keyword>
<name>A0A2S2DUJ2_9BACT</name>
<proteinExistence type="predicted"/>
<dbReference type="AlphaFoldDB" id="A0A2S2DUJ2"/>
<evidence type="ECO:0000313" key="1">
    <source>
        <dbReference type="EMBL" id="AWL08710.1"/>
    </source>
</evidence>